<feature type="transmembrane region" description="Helical" evidence="1">
    <location>
        <begin position="71"/>
        <end position="89"/>
    </location>
</feature>
<dbReference type="PANTHER" id="PTHR34703">
    <property type="entry name" value="ANTIPORTER SUBUNIT MNHG2-RELATED"/>
    <property type="match status" value="1"/>
</dbReference>
<comment type="caution">
    <text evidence="2">The sequence shown here is derived from an EMBL/GenBank/DDBJ whole genome shotgun (WGS) entry which is preliminary data.</text>
</comment>
<dbReference type="NCBIfam" id="TIGR01300">
    <property type="entry name" value="CPA3_mnhG_phaG"/>
    <property type="match status" value="1"/>
</dbReference>
<keyword evidence="1" id="KW-1133">Transmembrane helix</keyword>
<keyword evidence="3" id="KW-1185">Reference proteome</keyword>
<name>A0A7W8HFL7_9BURK</name>
<dbReference type="GO" id="GO:0015385">
    <property type="term" value="F:sodium:proton antiporter activity"/>
    <property type="evidence" value="ECO:0007669"/>
    <property type="project" value="TreeGrafter"/>
</dbReference>
<protein>
    <submittedName>
        <fullName evidence="2">Multicomponent K+:H+ antiporter subunit G</fullName>
    </submittedName>
</protein>
<gene>
    <name evidence="2" type="ORF">HNQ70_000337</name>
</gene>
<dbReference type="NCBIfam" id="NF009316">
    <property type="entry name" value="PRK12674.1-5"/>
    <property type="match status" value="1"/>
</dbReference>
<dbReference type="PANTHER" id="PTHR34703:SF1">
    <property type="entry name" value="ANTIPORTER SUBUNIT MNHG2-RELATED"/>
    <property type="match status" value="1"/>
</dbReference>
<accession>A0A7W8HFL7</accession>
<reference evidence="2 3" key="1">
    <citation type="submission" date="2020-08" db="EMBL/GenBank/DDBJ databases">
        <title>Genomic Encyclopedia of Type Strains, Phase IV (KMG-IV): sequencing the most valuable type-strain genomes for metagenomic binning, comparative biology and taxonomic classification.</title>
        <authorList>
            <person name="Goeker M."/>
        </authorList>
    </citation>
    <scope>NUCLEOTIDE SEQUENCE [LARGE SCALE GENOMIC DNA]</scope>
    <source>
        <strain evidence="2 3">DSM 29781</strain>
    </source>
</reference>
<dbReference type="RefSeq" id="WP_183963658.1">
    <property type="nucleotide sequence ID" value="NZ_BAABEW010000016.1"/>
</dbReference>
<evidence type="ECO:0000313" key="3">
    <source>
        <dbReference type="Proteomes" id="UP000532440"/>
    </source>
</evidence>
<organism evidence="2 3">
    <name type="scientific">Quisquiliibacterium transsilvanicum</name>
    <dbReference type="NCBI Taxonomy" id="1549638"/>
    <lineage>
        <taxon>Bacteria</taxon>
        <taxon>Pseudomonadati</taxon>
        <taxon>Pseudomonadota</taxon>
        <taxon>Betaproteobacteria</taxon>
        <taxon>Burkholderiales</taxon>
        <taxon>Burkholderiaceae</taxon>
        <taxon>Quisquiliibacterium</taxon>
    </lineage>
</organism>
<dbReference type="EMBL" id="JACHGB010000001">
    <property type="protein sequence ID" value="MBB5270353.1"/>
    <property type="molecule type" value="Genomic_DNA"/>
</dbReference>
<dbReference type="Proteomes" id="UP000532440">
    <property type="component" value="Unassembled WGS sequence"/>
</dbReference>
<keyword evidence="1" id="KW-0472">Membrane</keyword>
<evidence type="ECO:0000256" key="1">
    <source>
        <dbReference type="SAM" id="Phobius"/>
    </source>
</evidence>
<dbReference type="InterPro" id="IPR005133">
    <property type="entry name" value="PhaG_MnhG_YufB"/>
</dbReference>
<sequence length="115" mass="11709">MAAVTDFIVAALVLAGAAFALIGSFGLAKLSTIYTRLHGPTKASTLGVGCILIGSALHFSMSGTGVSLHELTITLFLFITAPVSAHLVIKAAMKLDPSARPAPPATPAQDDAPPR</sequence>
<dbReference type="AlphaFoldDB" id="A0A7W8HFL7"/>
<keyword evidence="1" id="KW-0812">Transmembrane</keyword>
<evidence type="ECO:0000313" key="2">
    <source>
        <dbReference type="EMBL" id="MBB5270353.1"/>
    </source>
</evidence>
<dbReference type="Pfam" id="PF03334">
    <property type="entry name" value="PhaG_MnhG_YufB"/>
    <property type="match status" value="1"/>
</dbReference>
<feature type="transmembrane region" description="Helical" evidence="1">
    <location>
        <begin position="6"/>
        <end position="28"/>
    </location>
</feature>
<proteinExistence type="predicted"/>
<feature type="transmembrane region" description="Helical" evidence="1">
    <location>
        <begin position="40"/>
        <end position="59"/>
    </location>
</feature>